<comment type="caution">
    <text evidence="1">The sequence shown here is derived from an EMBL/GenBank/DDBJ whole genome shotgun (WGS) entry which is preliminary data.</text>
</comment>
<sequence>MKPSQRSHSFLYVDLTVCDGAGGCTVGDSGGVDDEGVDRSVKLTRSRVGITVARGKNYLEIDVDIGSSVIANAVVNGDDGGHGVEELPERLFGAVKVCLVEMSAATVVDRVVRERLRSAFVERFWD</sequence>
<proteinExistence type="predicted"/>
<evidence type="ECO:0000313" key="2">
    <source>
        <dbReference type="Proteomes" id="UP001062846"/>
    </source>
</evidence>
<accession>A0ACC0NKR0</accession>
<name>A0ACC0NKR0_RHOML</name>
<organism evidence="1 2">
    <name type="scientific">Rhododendron molle</name>
    <name type="common">Chinese azalea</name>
    <name type="synonym">Azalea mollis</name>
    <dbReference type="NCBI Taxonomy" id="49168"/>
    <lineage>
        <taxon>Eukaryota</taxon>
        <taxon>Viridiplantae</taxon>
        <taxon>Streptophyta</taxon>
        <taxon>Embryophyta</taxon>
        <taxon>Tracheophyta</taxon>
        <taxon>Spermatophyta</taxon>
        <taxon>Magnoliopsida</taxon>
        <taxon>eudicotyledons</taxon>
        <taxon>Gunneridae</taxon>
        <taxon>Pentapetalae</taxon>
        <taxon>asterids</taxon>
        <taxon>Ericales</taxon>
        <taxon>Ericaceae</taxon>
        <taxon>Ericoideae</taxon>
        <taxon>Rhodoreae</taxon>
        <taxon>Rhododendron</taxon>
    </lineage>
</organism>
<dbReference type="Proteomes" id="UP001062846">
    <property type="component" value="Chromosome 5"/>
</dbReference>
<dbReference type="EMBL" id="CM046392">
    <property type="protein sequence ID" value="KAI8553337.1"/>
    <property type="molecule type" value="Genomic_DNA"/>
</dbReference>
<gene>
    <name evidence="1" type="ORF">RHMOL_Rhmol05G0007600</name>
</gene>
<protein>
    <submittedName>
        <fullName evidence="1">Uncharacterized protein</fullName>
    </submittedName>
</protein>
<keyword evidence="2" id="KW-1185">Reference proteome</keyword>
<evidence type="ECO:0000313" key="1">
    <source>
        <dbReference type="EMBL" id="KAI8553337.1"/>
    </source>
</evidence>
<reference evidence="1" key="1">
    <citation type="submission" date="2022-02" db="EMBL/GenBank/DDBJ databases">
        <title>Plant Genome Project.</title>
        <authorList>
            <person name="Zhang R.-G."/>
        </authorList>
    </citation>
    <scope>NUCLEOTIDE SEQUENCE</scope>
    <source>
        <strain evidence="1">AT1</strain>
    </source>
</reference>